<feature type="domain" description="Gfo/Idh/MocA-like oxidoreductase N-terminal" evidence="1">
    <location>
        <begin position="14"/>
        <end position="128"/>
    </location>
</feature>
<evidence type="ECO:0000313" key="4">
    <source>
        <dbReference type="Proteomes" id="UP000199328"/>
    </source>
</evidence>
<dbReference type="Gene3D" id="3.30.360.10">
    <property type="entry name" value="Dihydrodipicolinate Reductase, domain 2"/>
    <property type="match status" value="1"/>
</dbReference>
<dbReference type="EMBL" id="FNFV01000005">
    <property type="protein sequence ID" value="SDK87527.1"/>
    <property type="molecule type" value="Genomic_DNA"/>
</dbReference>
<dbReference type="InterPro" id="IPR036291">
    <property type="entry name" value="NAD(P)-bd_dom_sf"/>
</dbReference>
<dbReference type="Proteomes" id="UP000199328">
    <property type="component" value="Unassembled WGS sequence"/>
</dbReference>
<gene>
    <name evidence="3" type="ORF">SAMN05216257_105180</name>
</gene>
<proteinExistence type="predicted"/>
<dbReference type="STRING" id="990712.SAMN05216257_105180"/>
<accession>A0A1G9FGR0</accession>
<evidence type="ECO:0000259" key="1">
    <source>
        <dbReference type="Pfam" id="PF01408"/>
    </source>
</evidence>
<evidence type="ECO:0000259" key="2">
    <source>
        <dbReference type="Pfam" id="PF22725"/>
    </source>
</evidence>
<dbReference type="PANTHER" id="PTHR43377">
    <property type="entry name" value="BILIVERDIN REDUCTASE A"/>
    <property type="match status" value="1"/>
</dbReference>
<dbReference type="OrthoDB" id="9792935at2"/>
<dbReference type="GO" id="GO:0000166">
    <property type="term" value="F:nucleotide binding"/>
    <property type="evidence" value="ECO:0007669"/>
    <property type="project" value="InterPro"/>
</dbReference>
<dbReference type="InterPro" id="IPR051450">
    <property type="entry name" value="Gfo/Idh/MocA_Oxidoreductases"/>
</dbReference>
<dbReference type="SUPFAM" id="SSF55347">
    <property type="entry name" value="Glyceraldehyde-3-phosphate dehydrogenase-like, C-terminal domain"/>
    <property type="match status" value="1"/>
</dbReference>
<reference evidence="4" key="1">
    <citation type="submission" date="2016-10" db="EMBL/GenBank/DDBJ databases">
        <authorList>
            <person name="Varghese N."/>
            <person name="Submissions S."/>
        </authorList>
    </citation>
    <scope>NUCLEOTIDE SEQUENCE [LARGE SCALE GENOMIC DNA]</scope>
    <source>
        <strain evidence="4">CGMCC 1.10789</strain>
    </source>
</reference>
<dbReference type="InterPro" id="IPR000683">
    <property type="entry name" value="Gfo/Idh/MocA-like_OxRdtase_N"/>
</dbReference>
<name>A0A1G9FGR0_9RHOB</name>
<dbReference type="Gene3D" id="3.40.50.720">
    <property type="entry name" value="NAD(P)-binding Rossmann-like Domain"/>
    <property type="match status" value="1"/>
</dbReference>
<evidence type="ECO:0000313" key="3">
    <source>
        <dbReference type="EMBL" id="SDK87527.1"/>
    </source>
</evidence>
<keyword evidence="4" id="KW-1185">Reference proteome</keyword>
<dbReference type="AlphaFoldDB" id="A0A1G9FGR0"/>
<dbReference type="SUPFAM" id="SSF51735">
    <property type="entry name" value="NAD(P)-binding Rossmann-fold domains"/>
    <property type="match status" value="1"/>
</dbReference>
<sequence length="341" mass="36929">MAELIRLGERHPPRVGVIGCGDWGANHVRTLAGLGVLAAVADNDAAKAGRLAAEHDCRAMRPEELIAAPDIDALVLALPAELHAATALKVIEAGKHVLVEKPMALEIDGARAVVAAARERGVVAMTGHVLRFHPAFEALERLVRDGALGRIRYVYSTRIGLGKFFTNTDALWDIAPHDLSLLLAITGEPPETVHLEGAAMITEAPDFAHLHMTFASGARSHTFISRLAPHRERKFTVIGDAAMAVVDDLQPHDRKLALYNHKVWNDGDGIRFESAEPHYIDLPQTLPLTAELQHFIDCITTGRTPRASVAEGLEVLEVLARAETQKERISPSYAAMAKAGE</sequence>
<dbReference type="PANTHER" id="PTHR43377:SF6">
    <property type="entry name" value="GFO_IDH_MOCA-LIKE OXIDOREDUCTASE N-TERMINAL DOMAIN-CONTAINING PROTEIN"/>
    <property type="match status" value="1"/>
</dbReference>
<dbReference type="RefSeq" id="WP_092500766.1">
    <property type="nucleotide sequence ID" value="NZ_FNFV01000005.1"/>
</dbReference>
<dbReference type="Pfam" id="PF22725">
    <property type="entry name" value="GFO_IDH_MocA_C3"/>
    <property type="match status" value="1"/>
</dbReference>
<dbReference type="Pfam" id="PF01408">
    <property type="entry name" value="GFO_IDH_MocA"/>
    <property type="match status" value="1"/>
</dbReference>
<organism evidence="3 4">
    <name type="scientific">Meinhardsimonia xiamenensis</name>
    <dbReference type="NCBI Taxonomy" id="990712"/>
    <lineage>
        <taxon>Bacteria</taxon>
        <taxon>Pseudomonadati</taxon>
        <taxon>Pseudomonadota</taxon>
        <taxon>Alphaproteobacteria</taxon>
        <taxon>Rhodobacterales</taxon>
        <taxon>Paracoccaceae</taxon>
        <taxon>Meinhardsimonia</taxon>
    </lineage>
</organism>
<feature type="domain" description="GFO/IDH/MocA-like oxidoreductase" evidence="2">
    <location>
        <begin position="136"/>
        <end position="244"/>
    </location>
</feature>
<protein>
    <submittedName>
        <fullName evidence="3">Predicted dehydrogenase</fullName>
    </submittedName>
</protein>
<dbReference type="InterPro" id="IPR055170">
    <property type="entry name" value="GFO_IDH_MocA-like_dom"/>
</dbReference>